<sequence>MDESDPAQFTPFHVGFESAVVACCATRLLELGYLCNKFSHFTCTDANKYVFWDSFHPSEKTYAIIASHLVKTSLAEFL</sequence>
<dbReference type="PANTHER" id="PTHR45642:SF46">
    <property type="entry name" value="OS06G0636700 PROTEIN"/>
    <property type="match status" value="1"/>
</dbReference>
<organism evidence="1 2">
    <name type="scientific">Dillenia turbinata</name>
    <dbReference type="NCBI Taxonomy" id="194707"/>
    <lineage>
        <taxon>Eukaryota</taxon>
        <taxon>Viridiplantae</taxon>
        <taxon>Streptophyta</taxon>
        <taxon>Embryophyta</taxon>
        <taxon>Tracheophyta</taxon>
        <taxon>Spermatophyta</taxon>
        <taxon>Magnoliopsida</taxon>
        <taxon>eudicotyledons</taxon>
        <taxon>Gunneridae</taxon>
        <taxon>Pentapetalae</taxon>
        <taxon>Dilleniales</taxon>
        <taxon>Dilleniaceae</taxon>
        <taxon>Dillenia</taxon>
    </lineage>
</organism>
<evidence type="ECO:0000313" key="1">
    <source>
        <dbReference type="EMBL" id="KAK6946989.1"/>
    </source>
</evidence>
<comment type="caution">
    <text evidence="1">The sequence shown here is derived from an EMBL/GenBank/DDBJ whole genome shotgun (WGS) entry which is preliminary data.</text>
</comment>
<keyword evidence="2" id="KW-1185">Reference proteome</keyword>
<proteinExistence type="predicted"/>
<dbReference type="PANTHER" id="PTHR45642">
    <property type="entry name" value="GDSL ESTERASE/LIPASE EXL3"/>
    <property type="match status" value="1"/>
</dbReference>
<evidence type="ECO:0000313" key="2">
    <source>
        <dbReference type="Proteomes" id="UP001370490"/>
    </source>
</evidence>
<dbReference type="Proteomes" id="UP001370490">
    <property type="component" value="Unassembled WGS sequence"/>
</dbReference>
<dbReference type="InterPro" id="IPR050592">
    <property type="entry name" value="GDSL_lipolytic_enzyme"/>
</dbReference>
<dbReference type="AlphaFoldDB" id="A0AAN8W6C8"/>
<reference evidence="1 2" key="1">
    <citation type="submission" date="2023-12" db="EMBL/GenBank/DDBJ databases">
        <title>A high-quality genome assembly for Dillenia turbinata (Dilleniales).</title>
        <authorList>
            <person name="Chanderbali A."/>
        </authorList>
    </citation>
    <scope>NUCLEOTIDE SEQUENCE [LARGE SCALE GENOMIC DNA]</scope>
    <source>
        <strain evidence="1">LSX21</strain>
        <tissue evidence="1">Leaf</tissue>
    </source>
</reference>
<protein>
    <submittedName>
        <fullName evidence="1">GDSL lipase/esterase</fullName>
    </submittedName>
</protein>
<accession>A0AAN8W6C8</accession>
<dbReference type="EMBL" id="JBAMMX010000001">
    <property type="protein sequence ID" value="KAK6946989.1"/>
    <property type="molecule type" value="Genomic_DNA"/>
</dbReference>
<gene>
    <name evidence="1" type="ORF">RJ641_000462</name>
</gene>
<name>A0AAN8W6C8_9MAGN</name>
<dbReference type="InterPro" id="IPR036514">
    <property type="entry name" value="SGNH_hydro_sf"/>
</dbReference>
<dbReference type="Gene3D" id="3.40.50.1110">
    <property type="entry name" value="SGNH hydrolase"/>
    <property type="match status" value="1"/>
</dbReference>